<evidence type="ECO:0000313" key="2">
    <source>
        <dbReference type="Proteomes" id="UP001277972"/>
    </source>
</evidence>
<gene>
    <name evidence="1" type="ORF">SH601_16000</name>
</gene>
<keyword evidence="2" id="KW-1185">Reference proteome</keyword>
<dbReference type="EMBL" id="JAWZSR010000013">
    <property type="protein sequence ID" value="MDX8047470.1"/>
    <property type="molecule type" value="Genomic_DNA"/>
</dbReference>
<proteinExistence type="predicted"/>
<protein>
    <submittedName>
        <fullName evidence="1">NERD domain-containing protein</fullName>
    </submittedName>
</protein>
<reference evidence="1" key="1">
    <citation type="submission" date="2023-11" db="EMBL/GenBank/DDBJ databases">
        <title>Gracilibacillus pellucida a moderately halophilic bacterium isolated from saline soil in Xinjiang province.</title>
        <authorList>
            <person name="Zhang Z."/>
            <person name="Tan F."/>
            <person name="Wang Y."/>
            <person name="Xia M."/>
        </authorList>
    </citation>
    <scope>NUCLEOTIDE SEQUENCE</scope>
    <source>
        <strain evidence="1">S3-1-1</strain>
    </source>
</reference>
<dbReference type="Proteomes" id="UP001277972">
    <property type="component" value="Unassembled WGS sequence"/>
</dbReference>
<name>A0ACC6M906_9BACI</name>
<comment type="caution">
    <text evidence="1">The sequence shown here is derived from an EMBL/GenBank/DDBJ whole genome shotgun (WGS) entry which is preliminary data.</text>
</comment>
<organism evidence="1 2">
    <name type="scientific">Gracilibacillus pellucidus</name>
    <dbReference type="NCBI Taxonomy" id="3095368"/>
    <lineage>
        <taxon>Bacteria</taxon>
        <taxon>Bacillati</taxon>
        <taxon>Bacillota</taxon>
        <taxon>Bacilli</taxon>
        <taxon>Bacillales</taxon>
        <taxon>Bacillaceae</taxon>
        <taxon>Gracilibacillus</taxon>
    </lineage>
</organism>
<evidence type="ECO:0000313" key="1">
    <source>
        <dbReference type="EMBL" id="MDX8047470.1"/>
    </source>
</evidence>
<accession>A0ACC6M906</accession>
<sequence length="311" mass="37142">MAQLIKLDNYISRYQRDTFHYPSQYSRLKKENWDRLKILWEEQLELKLTMENEEELKQTNFSKWRSLFKKRTGVESVNINEEEADKVNVDILPSSEEELKHYFLDTLFPFQLKWASTTINEMSFIDRRYERDFLLKYFLQRIPDTHLLMYRPVFQLKNGPLEGDIILISPLGIEIITLIEKPSNQVIIPNDSRLWYVEDNQIQSKILNPLISVKRTEKVIQSVLKKYQLEFPINKVILSRTNVIDYQSEPYHTKYIGSNKHEEWLKEKQQLFTPLKHLQLKVAEALLKHSESIAVKRPEWKQADSGDSFSF</sequence>